<dbReference type="PANTHER" id="PTHR11206">
    <property type="entry name" value="MULTIDRUG RESISTANCE PROTEIN"/>
    <property type="match status" value="1"/>
</dbReference>
<dbReference type="GO" id="GO:0015297">
    <property type="term" value="F:antiporter activity"/>
    <property type="evidence" value="ECO:0007669"/>
    <property type="project" value="InterPro"/>
</dbReference>
<dbReference type="Pfam" id="PF01554">
    <property type="entry name" value="MatE"/>
    <property type="match status" value="1"/>
</dbReference>
<dbReference type="OrthoDB" id="2126698at2759"/>
<name>A0A2U1L014_ARTAN</name>
<dbReference type="AlphaFoldDB" id="A0A2U1L014"/>
<comment type="caution">
    <text evidence="3">The sequence shown here is derived from an EMBL/GenBank/DDBJ whole genome shotgun (WGS) entry which is preliminary data.</text>
</comment>
<dbReference type="GO" id="GO:0016020">
    <property type="term" value="C:membrane"/>
    <property type="evidence" value="ECO:0007669"/>
    <property type="project" value="InterPro"/>
</dbReference>
<dbReference type="EMBL" id="PKPP01012455">
    <property type="protein sequence ID" value="PWA42357.1"/>
    <property type="molecule type" value="Genomic_DNA"/>
</dbReference>
<keyword evidence="2" id="KW-0812">Transmembrane</keyword>
<dbReference type="STRING" id="35608.A0A2U1L014"/>
<comment type="similarity">
    <text evidence="1">Belongs to the multi antimicrobial extrusion (MATE) (TC 2.A.66.1) family.</text>
</comment>
<keyword evidence="2" id="KW-1133">Transmembrane helix</keyword>
<keyword evidence="2" id="KW-0472">Membrane</keyword>
<evidence type="ECO:0000256" key="1">
    <source>
        <dbReference type="ARBA" id="ARBA00010199"/>
    </source>
</evidence>
<evidence type="ECO:0000256" key="2">
    <source>
        <dbReference type="SAM" id="Phobius"/>
    </source>
</evidence>
<evidence type="ECO:0000313" key="3">
    <source>
        <dbReference type="EMBL" id="PWA42357.1"/>
    </source>
</evidence>
<dbReference type="Proteomes" id="UP000245207">
    <property type="component" value="Unassembled WGS sequence"/>
</dbReference>
<keyword evidence="4" id="KW-1185">Reference proteome</keyword>
<gene>
    <name evidence="3" type="ORF">CTI12_AA545650</name>
</gene>
<evidence type="ECO:0000313" key="4">
    <source>
        <dbReference type="Proteomes" id="UP000245207"/>
    </source>
</evidence>
<protein>
    <submittedName>
        <fullName evidence="3">MATE efflux family protein</fullName>
    </submittedName>
</protein>
<accession>A0A2U1L014</accession>
<dbReference type="GO" id="GO:0042910">
    <property type="term" value="F:xenobiotic transmembrane transporter activity"/>
    <property type="evidence" value="ECO:0007669"/>
    <property type="project" value="InterPro"/>
</dbReference>
<sequence length="165" mass="17466">MGGSQCSGGENQSQTIASQNQAGAGQTKACAGVTQTNSVRWTRTRIAQDRGITTTCLNIQSQTPHNLHYALEVDQNTCSTIYMIPLGLSGATSSVNTEAITYMCTYGHSATTSTRVSNELGAKNINEAKHAMGVTLKLSVILALAIILALGFGHNIWYGFLVTVP</sequence>
<proteinExistence type="inferred from homology"/>
<organism evidence="3 4">
    <name type="scientific">Artemisia annua</name>
    <name type="common">Sweet wormwood</name>
    <dbReference type="NCBI Taxonomy" id="35608"/>
    <lineage>
        <taxon>Eukaryota</taxon>
        <taxon>Viridiplantae</taxon>
        <taxon>Streptophyta</taxon>
        <taxon>Embryophyta</taxon>
        <taxon>Tracheophyta</taxon>
        <taxon>Spermatophyta</taxon>
        <taxon>Magnoliopsida</taxon>
        <taxon>eudicotyledons</taxon>
        <taxon>Gunneridae</taxon>
        <taxon>Pentapetalae</taxon>
        <taxon>asterids</taxon>
        <taxon>campanulids</taxon>
        <taxon>Asterales</taxon>
        <taxon>Asteraceae</taxon>
        <taxon>Asteroideae</taxon>
        <taxon>Anthemideae</taxon>
        <taxon>Artemisiinae</taxon>
        <taxon>Artemisia</taxon>
    </lineage>
</organism>
<reference evidence="3 4" key="1">
    <citation type="journal article" date="2018" name="Mol. Plant">
        <title>The genome of Artemisia annua provides insight into the evolution of Asteraceae family and artemisinin biosynthesis.</title>
        <authorList>
            <person name="Shen Q."/>
            <person name="Zhang L."/>
            <person name="Liao Z."/>
            <person name="Wang S."/>
            <person name="Yan T."/>
            <person name="Shi P."/>
            <person name="Liu M."/>
            <person name="Fu X."/>
            <person name="Pan Q."/>
            <person name="Wang Y."/>
            <person name="Lv Z."/>
            <person name="Lu X."/>
            <person name="Zhang F."/>
            <person name="Jiang W."/>
            <person name="Ma Y."/>
            <person name="Chen M."/>
            <person name="Hao X."/>
            <person name="Li L."/>
            <person name="Tang Y."/>
            <person name="Lv G."/>
            <person name="Zhou Y."/>
            <person name="Sun X."/>
            <person name="Brodelius P.E."/>
            <person name="Rose J.K.C."/>
            <person name="Tang K."/>
        </authorList>
    </citation>
    <scope>NUCLEOTIDE SEQUENCE [LARGE SCALE GENOMIC DNA]</scope>
    <source>
        <strain evidence="4">cv. Huhao1</strain>
        <tissue evidence="3">Leaf</tissue>
    </source>
</reference>
<dbReference type="InterPro" id="IPR002528">
    <property type="entry name" value="MATE_fam"/>
</dbReference>
<feature type="transmembrane region" description="Helical" evidence="2">
    <location>
        <begin position="138"/>
        <end position="160"/>
    </location>
</feature>